<name>A0A7Z1KJN1_SALDU</name>
<evidence type="ECO:0000259" key="2">
    <source>
        <dbReference type="Pfam" id="PF18340"/>
    </source>
</evidence>
<comment type="caution">
    <text evidence="4">The sequence shown here is derived from an EMBL/GenBank/DDBJ whole genome shotgun (WGS) entry which is preliminary data.</text>
</comment>
<evidence type="ECO:0000313" key="4">
    <source>
        <dbReference type="EMBL" id="PHP46516.1"/>
    </source>
</evidence>
<dbReference type="Proteomes" id="UP000221568">
    <property type="component" value="Unassembled WGS sequence"/>
</dbReference>
<gene>
    <name evidence="4" type="ORF">CR088_27085</name>
</gene>
<dbReference type="InterPro" id="IPR040668">
    <property type="entry name" value="TraI_2B"/>
</dbReference>
<dbReference type="EMBL" id="PDOM01000188">
    <property type="protein sequence ID" value="PHP46516.1"/>
    <property type="molecule type" value="Genomic_DNA"/>
</dbReference>
<dbReference type="InterPro" id="IPR054558">
    <property type="entry name" value="TraI_hel_assoc_DBD_N"/>
</dbReference>
<dbReference type="Pfam" id="PF22232">
    <property type="entry name" value="TraI_hel_assoc_N"/>
    <property type="match status" value="1"/>
</dbReference>
<feature type="domain" description="TraI N-terminal subdomain" evidence="1">
    <location>
        <begin position="250"/>
        <end position="302"/>
    </location>
</feature>
<feature type="domain" description="TraI 2B/2B-like" evidence="2">
    <location>
        <begin position="308"/>
        <end position="387"/>
    </location>
</feature>
<feature type="non-terminal residue" evidence="4">
    <location>
        <position position="546"/>
    </location>
</feature>
<evidence type="ECO:0000259" key="1">
    <source>
        <dbReference type="Pfam" id="PF18272"/>
    </source>
</evidence>
<dbReference type="AlphaFoldDB" id="A0A7Z1KJN1"/>
<sequence length="546" mass="59701">MHQKVDRQERHTDVLARTVGMLPPEAGVIEKARAGIDEAISRERLIPLDREKGLFTSGIHVLDELSVRALSSDIMKQNRVTVHPEKSVPRTGSYSDAVSVLAQDRPSLAIISGQGSAAGQRERVAELTMMAREQGREVQIIAADRRSQTNLKQDERLSGELITGRRQLQEGMSFSPGSTVIVDQGEKLSLKETLTLLDGAARHNIQVLITDSGQRTGTGSALMAMKEAGVNSYRWQGGQQTPATVISEPDRNVRYARLAGDFVAAVKAGEESVAQVSGVREQAILAGMIRSELKTQGVLGQQDTMMTALSPVWLDSRNRYLRDMYREGMVMEQWNPEKRSHDRYVIDRVTAQSHSLTLRDAQGETQMVRISALDSSWSLFRPEKIPVADGERLMVTGKIPGLRVSGGDRLQVSAVNDGMMTVIVPGRAEPASLPVGDSPFTALKLENGWVETPGHSVSDSAKVFVSVTQMAMDNATLNGLARSGRDVRLYSSLDETRTAEKLSRHPSFTVVSEQIKARAGEVSLETAISRQKAGLHTPDKQAIHLA</sequence>
<protein>
    <submittedName>
        <fullName evidence="4">Conjugal transfer protein TraI</fullName>
    </submittedName>
</protein>
<proteinExistence type="predicted"/>
<evidence type="ECO:0000259" key="3">
    <source>
        <dbReference type="Pfam" id="PF22232"/>
    </source>
</evidence>
<evidence type="ECO:0000313" key="5">
    <source>
        <dbReference type="Proteomes" id="UP000221568"/>
    </source>
</evidence>
<dbReference type="Pfam" id="PF18272">
    <property type="entry name" value="ssDNA_TraI_N"/>
    <property type="match status" value="1"/>
</dbReference>
<accession>A0A7Z1KJN1</accession>
<organism evidence="4 5">
    <name type="scientific">Salmonella dublin</name>
    <dbReference type="NCBI Taxonomy" id="98360"/>
    <lineage>
        <taxon>Bacteria</taxon>
        <taxon>Pseudomonadati</taxon>
        <taxon>Pseudomonadota</taxon>
        <taxon>Gammaproteobacteria</taxon>
        <taxon>Enterobacterales</taxon>
        <taxon>Enterobacteriaceae</taxon>
        <taxon>Salmonella</taxon>
    </lineage>
</organism>
<reference evidence="4 5" key="1">
    <citation type="submission" date="2017-10" db="EMBL/GenBank/DDBJ databases">
        <title>Characterization of the Virulence Potential of Salmonella enterica Isolates Carrying Incompatibility Group FIB Plasmids using Caco-2 Intestinal Epithelial Cells.</title>
        <authorList>
            <person name="Sanad Y."/>
            <person name="Khajanchi B."/>
            <person name="Deck J."/>
            <person name="Cox J."/>
            <person name="Thaker R."/>
            <person name="Han J."/>
            <person name="Nayak R."/>
            <person name="Foley S."/>
        </authorList>
    </citation>
    <scope>NUCLEOTIDE SEQUENCE [LARGE SCALE GENOMIC DNA]</scope>
    <source>
        <strain evidence="4 5">SE853</strain>
    </source>
</reference>
<dbReference type="InterPro" id="IPR040987">
    <property type="entry name" value="TraI_N"/>
</dbReference>
<feature type="domain" description="TraI helicase-associated ssDBD N-terminal" evidence="3">
    <location>
        <begin position="113"/>
        <end position="211"/>
    </location>
</feature>
<dbReference type="Pfam" id="PF18340">
    <property type="entry name" value="TraI_2B"/>
    <property type="match status" value="1"/>
</dbReference>